<evidence type="ECO:0000313" key="8">
    <source>
        <dbReference type="Proteomes" id="UP001195483"/>
    </source>
</evidence>
<dbReference type="EMBL" id="JAEAOA010000550">
    <property type="protein sequence ID" value="KAK3579627.1"/>
    <property type="molecule type" value="Genomic_DNA"/>
</dbReference>
<keyword evidence="4" id="KW-1015">Disulfide bond</keyword>
<evidence type="ECO:0000256" key="5">
    <source>
        <dbReference type="ARBA" id="ARBA00023180"/>
    </source>
</evidence>
<dbReference type="Pfam" id="PF17771">
    <property type="entry name" value="ADAMTS_CR_2"/>
    <property type="match status" value="1"/>
</dbReference>
<proteinExistence type="predicted"/>
<reference evidence="7" key="3">
    <citation type="submission" date="2023-05" db="EMBL/GenBank/DDBJ databases">
        <authorList>
            <person name="Smith C.H."/>
        </authorList>
    </citation>
    <scope>NUCLEOTIDE SEQUENCE</scope>
    <source>
        <strain evidence="7">CHS0354</strain>
        <tissue evidence="7">Mantle</tissue>
    </source>
</reference>
<evidence type="ECO:0000256" key="2">
    <source>
        <dbReference type="ARBA" id="ARBA00022801"/>
    </source>
</evidence>
<dbReference type="Gene3D" id="3.40.1620.60">
    <property type="match status" value="1"/>
</dbReference>
<feature type="domain" description="ADAMTS cysteine-rich" evidence="6">
    <location>
        <begin position="9"/>
        <end position="74"/>
    </location>
</feature>
<sequence>MTYVQTYTGQRYSPDDQCRLHYGLNSKLCETIPEHICTSMRCTNPTTGECLPEYNGAARGTLCGLAKVIHYFQCQAK</sequence>
<keyword evidence="5" id="KW-0325">Glycoprotein</keyword>
<keyword evidence="2" id="KW-0378">Hydrolase</keyword>
<name>A0AAE0RU05_9BIVA</name>
<keyword evidence="1" id="KW-0479">Metal-binding</keyword>
<dbReference type="AlphaFoldDB" id="A0AAE0RU05"/>
<dbReference type="InterPro" id="IPR041645">
    <property type="entry name" value="ADAMTS_CR_2"/>
</dbReference>
<accession>A0AAE0RU05</accession>
<keyword evidence="8" id="KW-1185">Reference proteome</keyword>
<dbReference type="GO" id="GO:0016787">
    <property type="term" value="F:hydrolase activity"/>
    <property type="evidence" value="ECO:0007669"/>
    <property type="project" value="UniProtKB-KW"/>
</dbReference>
<protein>
    <recommendedName>
        <fullName evidence="6">ADAMTS cysteine-rich domain-containing protein</fullName>
    </recommendedName>
</protein>
<keyword evidence="3" id="KW-0862">Zinc</keyword>
<reference evidence="7" key="2">
    <citation type="journal article" date="2021" name="Genome Biol. Evol.">
        <title>Developing a high-quality reference genome for a parasitic bivalve with doubly uniparental inheritance (Bivalvia: Unionida).</title>
        <authorList>
            <person name="Smith C.H."/>
        </authorList>
    </citation>
    <scope>NUCLEOTIDE SEQUENCE</scope>
    <source>
        <strain evidence="7">CHS0354</strain>
        <tissue evidence="7">Mantle</tissue>
    </source>
</reference>
<evidence type="ECO:0000256" key="1">
    <source>
        <dbReference type="ARBA" id="ARBA00022723"/>
    </source>
</evidence>
<reference evidence="7" key="1">
    <citation type="journal article" date="2021" name="Genome Biol. Evol.">
        <title>A High-Quality Reference Genome for a Parasitic Bivalve with Doubly Uniparental Inheritance (Bivalvia: Unionida).</title>
        <authorList>
            <person name="Smith C.H."/>
        </authorList>
    </citation>
    <scope>NUCLEOTIDE SEQUENCE</scope>
    <source>
        <strain evidence="7">CHS0354</strain>
    </source>
</reference>
<organism evidence="7 8">
    <name type="scientific">Potamilus streckersoni</name>
    <dbReference type="NCBI Taxonomy" id="2493646"/>
    <lineage>
        <taxon>Eukaryota</taxon>
        <taxon>Metazoa</taxon>
        <taxon>Spiralia</taxon>
        <taxon>Lophotrochozoa</taxon>
        <taxon>Mollusca</taxon>
        <taxon>Bivalvia</taxon>
        <taxon>Autobranchia</taxon>
        <taxon>Heteroconchia</taxon>
        <taxon>Palaeoheterodonta</taxon>
        <taxon>Unionida</taxon>
        <taxon>Unionoidea</taxon>
        <taxon>Unionidae</taxon>
        <taxon>Ambleminae</taxon>
        <taxon>Lampsilini</taxon>
        <taxon>Potamilus</taxon>
    </lineage>
</organism>
<evidence type="ECO:0000256" key="4">
    <source>
        <dbReference type="ARBA" id="ARBA00023157"/>
    </source>
</evidence>
<gene>
    <name evidence="7" type="ORF">CHS0354_008268</name>
</gene>
<evidence type="ECO:0000313" key="7">
    <source>
        <dbReference type="EMBL" id="KAK3579627.1"/>
    </source>
</evidence>
<evidence type="ECO:0000259" key="6">
    <source>
        <dbReference type="Pfam" id="PF17771"/>
    </source>
</evidence>
<dbReference type="GO" id="GO:0046872">
    <property type="term" value="F:metal ion binding"/>
    <property type="evidence" value="ECO:0007669"/>
    <property type="project" value="UniProtKB-KW"/>
</dbReference>
<comment type="caution">
    <text evidence="7">The sequence shown here is derived from an EMBL/GenBank/DDBJ whole genome shotgun (WGS) entry which is preliminary data.</text>
</comment>
<evidence type="ECO:0000256" key="3">
    <source>
        <dbReference type="ARBA" id="ARBA00022833"/>
    </source>
</evidence>
<dbReference type="Proteomes" id="UP001195483">
    <property type="component" value="Unassembled WGS sequence"/>
</dbReference>